<protein>
    <submittedName>
        <fullName evidence="1">Uncharacterized protein</fullName>
    </submittedName>
</protein>
<dbReference type="Proteomes" id="UP000194137">
    <property type="component" value="Chromosome"/>
</dbReference>
<dbReference type="SUPFAM" id="SSF54593">
    <property type="entry name" value="Glyoxalase/Bleomycin resistance protein/Dihydroxybiphenyl dioxygenase"/>
    <property type="match status" value="1"/>
</dbReference>
<dbReference type="KEGG" id="psin:CAK95_17505"/>
<dbReference type="PROSITE" id="PS51819">
    <property type="entry name" value="VOC"/>
    <property type="match status" value="1"/>
</dbReference>
<dbReference type="InterPro" id="IPR029068">
    <property type="entry name" value="Glyas_Bleomycin-R_OHBP_Dase"/>
</dbReference>
<dbReference type="EMBL" id="CP021112">
    <property type="protein sequence ID" value="ARQ00676.1"/>
    <property type="molecule type" value="Genomic_DNA"/>
</dbReference>
<dbReference type="PANTHER" id="PTHR47802:SF1">
    <property type="entry name" value="GLYOXALASE FAMILY PROTEIN, EXPRESSED"/>
    <property type="match status" value="1"/>
</dbReference>
<gene>
    <name evidence="1" type="ORF">CAK95_17505</name>
</gene>
<keyword evidence="2" id="KW-1185">Reference proteome</keyword>
<reference evidence="1 2" key="1">
    <citation type="submission" date="2017-05" db="EMBL/GenBank/DDBJ databases">
        <title>Full genome sequence of Pseudorhodoplanes sinuspersici.</title>
        <authorList>
            <person name="Dastgheib S.M.M."/>
            <person name="Shavandi M."/>
            <person name="Tirandaz H."/>
        </authorList>
    </citation>
    <scope>NUCLEOTIDE SEQUENCE [LARGE SCALE GENOMIC DNA]</scope>
    <source>
        <strain evidence="1 2">RIPI110</strain>
    </source>
</reference>
<evidence type="ECO:0000313" key="2">
    <source>
        <dbReference type="Proteomes" id="UP000194137"/>
    </source>
</evidence>
<organism evidence="1 2">
    <name type="scientific">Pseudorhodoplanes sinuspersici</name>
    <dbReference type="NCBI Taxonomy" id="1235591"/>
    <lineage>
        <taxon>Bacteria</taxon>
        <taxon>Pseudomonadati</taxon>
        <taxon>Pseudomonadota</taxon>
        <taxon>Alphaproteobacteria</taxon>
        <taxon>Hyphomicrobiales</taxon>
        <taxon>Pseudorhodoplanes</taxon>
    </lineage>
</organism>
<dbReference type="STRING" id="1235591.CAK95_17505"/>
<sequence>MPLNHMQHFLVQSDDVEKTKNWYVDVLGLKEGYTPDFKFPVYWLYIGDQDVLHLTQGGKDVSKNRIAYVGQQSQETQGTGVIDHIAFHASDLHGMIRHFEQRNIQFTERQVDSQGLYQLFLFDPNGIKIELNFANAEAKGRKPQVMASDLKDEGQGASSRSH</sequence>
<proteinExistence type="predicted"/>
<dbReference type="InterPro" id="IPR004360">
    <property type="entry name" value="Glyas_Fos-R_dOase_dom"/>
</dbReference>
<accession>A0A1W6ZTQ3</accession>
<dbReference type="OrthoDB" id="5243302at2"/>
<dbReference type="Pfam" id="PF00903">
    <property type="entry name" value="Glyoxalase"/>
    <property type="match status" value="1"/>
</dbReference>
<dbReference type="AlphaFoldDB" id="A0A1W6ZTQ3"/>
<name>A0A1W6ZTQ3_9HYPH</name>
<evidence type="ECO:0000313" key="1">
    <source>
        <dbReference type="EMBL" id="ARQ00676.1"/>
    </source>
</evidence>
<dbReference type="RefSeq" id="WP_086089071.1">
    <property type="nucleotide sequence ID" value="NZ_CP021112.1"/>
</dbReference>
<dbReference type="PANTHER" id="PTHR47802">
    <property type="entry name" value="GLYOXALASE FAMILY PROTEIN, EXPRESSED"/>
    <property type="match status" value="1"/>
</dbReference>
<dbReference type="Gene3D" id="3.10.180.10">
    <property type="entry name" value="2,3-Dihydroxybiphenyl 1,2-Dioxygenase, domain 1"/>
    <property type="match status" value="1"/>
</dbReference>
<dbReference type="InterPro" id="IPR037523">
    <property type="entry name" value="VOC_core"/>
</dbReference>